<dbReference type="AlphaFoldDB" id="A0A7T2PHI6"/>
<organism evidence="2 3">
    <name type="scientific">Aeromonas allosaccharophila</name>
    <dbReference type="NCBI Taxonomy" id="656"/>
    <lineage>
        <taxon>Bacteria</taxon>
        <taxon>Pseudomonadati</taxon>
        <taxon>Pseudomonadota</taxon>
        <taxon>Gammaproteobacteria</taxon>
        <taxon>Aeromonadales</taxon>
        <taxon>Aeromonadaceae</taxon>
        <taxon>Aeromonas</taxon>
    </lineage>
</organism>
<sequence length="98" mass="11368">MSLKQKLVTKFVDVTHEWNSLFHKAIEDRIFRGYHDMFTEEARNSMSAEKREDLIKEMREFYYARMNTTASLLLAVVSMVIAVIALIVAVLPLFIGNN</sequence>
<dbReference type="KEGG" id="aall:I6G90_05190"/>
<evidence type="ECO:0000313" key="2">
    <source>
        <dbReference type="EMBL" id="QPR55824.1"/>
    </source>
</evidence>
<proteinExistence type="predicted"/>
<feature type="transmembrane region" description="Helical" evidence="1">
    <location>
        <begin position="72"/>
        <end position="95"/>
    </location>
</feature>
<keyword evidence="1" id="KW-0812">Transmembrane</keyword>
<keyword evidence="1" id="KW-0472">Membrane</keyword>
<dbReference type="RefSeq" id="WP_197930063.1">
    <property type="nucleotide sequence ID" value="NZ_CP065745.1"/>
</dbReference>
<reference evidence="2 3" key="1">
    <citation type="submission" date="2020-12" db="EMBL/GenBank/DDBJ databases">
        <title>FDA dAtabase for Regulatory Grade micrObial Sequences (FDA-ARGOS): Supporting development and validation of Infectious Disease Dx tests.</title>
        <authorList>
            <person name="Sproer C."/>
            <person name="Gronow S."/>
            <person name="Severitt S."/>
            <person name="Schroder I."/>
            <person name="Tallon L."/>
            <person name="Sadzewicz L."/>
            <person name="Zhao X."/>
            <person name="Boylan J."/>
            <person name="Ott S."/>
            <person name="Bowen H."/>
            <person name="Vavikolanu K."/>
            <person name="Mehta A."/>
            <person name="Aluvathingal J."/>
            <person name="Nadendla S."/>
            <person name="Lowell S."/>
            <person name="Myers T."/>
            <person name="Yan Y."/>
            <person name="Sichtig H."/>
        </authorList>
    </citation>
    <scope>NUCLEOTIDE SEQUENCE [LARGE SCALE GENOMIC DNA]</scope>
    <source>
        <strain evidence="2 3">FDAARGOS_933</strain>
    </source>
</reference>
<name>A0A7T2PHI6_9GAMM</name>
<keyword evidence="1" id="KW-1133">Transmembrane helix</keyword>
<dbReference type="Proteomes" id="UP000595101">
    <property type="component" value="Chromosome"/>
</dbReference>
<gene>
    <name evidence="2" type="ORF">I6G90_05190</name>
</gene>
<protein>
    <submittedName>
        <fullName evidence="2">Uncharacterized protein</fullName>
    </submittedName>
</protein>
<evidence type="ECO:0000313" key="3">
    <source>
        <dbReference type="Proteomes" id="UP000595101"/>
    </source>
</evidence>
<accession>A0A7T2PHI6</accession>
<dbReference type="EMBL" id="CP065745">
    <property type="protein sequence ID" value="QPR55824.1"/>
    <property type="molecule type" value="Genomic_DNA"/>
</dbReference>
<evidence type="ECO:0000256" key="1">
    <source>
        <dbReference type="SAM" id="Phobius"/>
    </source>
</evidence>
<dbReference type="GeneID" id="60784978"/>